<reference evidence="2 3" key="1">
    <citation type="journal article" date="2024" name="bioRxiv">
        <title>A reference genome for Trichogramma kaykai: A tiny desert-dwelling parasitoid wasp with competing sex-ratio distorters.</title>
        <authorList>
            <person name="Culotta J."/>
            <person name="Lindsey A.R."/>
        </authorList>
    </citation>
    <scope>NUCLEOTIDE SEQUENCE [LARGE SCALE GENOMIC DNA]</scope>
    <source>
        <strain evidence="2 3">KSX58</strain>
    </source>
</reference>
<dbReference type="Proteomes" id="UP001627154">
    <property type="component" value="Unassembled WGS sequence"/>
</dbReference>
<keyword evidence="3" id="KW-1185">Reference proteome</keyword>
<comment type="caution">
    <text evidence="2">The sequence shown here is derived from an EMBL/GenBank/DDBJ whole genome shotgun (WGS) entry which is preliminary data.</text>
</comment>
<dbReference type="EMBL" id="JBJJXI010000051">
    <property type="protein sequence ID" value="KAL3400280.1"/>
    <property type="molecule type" value="Genomic_DNA"/>
</dbReference>
<evidence type="ECO:0000256" key="1">
    <source>
        <dbReference type="SAM" id="Phobius"/>
    </source>
</evidence>
<organism evidence="2 3">
    <name type="scientific">Trichogramma kaykai</name>
    <dbReference type="NCBI Taxonomy" id="54128"/>
    <lineage>
        <taxon>Eukaryota</taxon>
        <taxon>Metazoa</taxon>
        <taxon>Ecdysozoa</taxon>
        <taxon>Arthropoda</taxon>
        <taxon>Hexapoda</taxon>
        <taxon>Insecta</taxon>
        <taxon>Pterygota</taxon>
        <taxon>Neoptera</taxon>
        <taxon>Endopterygota</taxon>
        <taxon>Hymenoptera</taxon>
        <taxon>Apocrita</taxon>
        <taxon>Proctotrupomorpha</taxon>
        <taxon>Chalcidoidea</taxon>
        <taxon>Trichogrammatidae</taxon>
        <taxon>Trichogramma</taxon>
    </lineage>
</organism>
<proteinExistence type="predicted"/>
<evidence type="ECO:0000313" key="3">
    <source>
        <dbReference type="Proteomes" id="UP001627154"/>
    </source>
</evidence>
<dbReference type="AlphaFoldDB" id="A0ABD2X5T9"/>
<evidence type="ECO:0000313" key="2">
    <source>
        <dbReference type="EMBL" id="KAL3400280.1"/>
    </source>
</evidence>
<feature type="transmembrane region" description="Helical" evidence="1">
    <location>
        <begin position="49"/>
        <end position="69"/>
    </location>
</feature>
<keyword evidence="1" id="KW-0472">Membrane</keyword>
<accession>A0ABD2X5T9</accession>
<protein>
    <submittedName>
        <fullName evidence="2">Uncharacterized protein</fullName>
    </submittedName>
</protein>
<gene>
    <name evidence="2" type="ORF">TKK_006161</name>
</gene>
<name>A0ABD2X5T9_9HYME</name>
<keyword evidence="1" id="KW-0812">Transmembrane</keyword>
<sequence>MKLYIYNCFSLTHSAAFSILFSAMTSKNDEFRAASIRHNISTDPNGLHTSFGCNFFLLLLFARVIYLVFV</sequence>
<keyword evidence="1" id="KW-1133">Transmembrane helix</keyword>